<proteinExistence type="predicted"/>
<feature type="domain" description="CD-NTase-associated protein 12/Pycsar effector protein TIR" evidence="1">
    <location>
        <begin position="12"/>
        <end position="142"/>
    </location>
</feature>
<gene>
    <name evidence="2" type="ORF">PGLA_08125</name>
</gene>
<evidence type="ECO:0000259" key="1">
    <source>
        <dbReference type="Pfam" id="PF10137"/>
    </source>
</evidence>
<dbReference type="RefSeq" id="WP_068531429.1">
    <property type="nucleotide sequence ID" value="NZ_LVJH01000010.1"/>
</dbReference>
<name>A0A168LR64_9BACL</name>
<protein>
    <submittedName>
        <fullName evidence="2">Nucleotide-binding protein</fullName>
    </submittedName>
</protein>
<sequence length="344" mass="39764">MPLPTKSIKPNLFIGSARESIRYASAIQSQIGRLVQVTPWFAGTFGANEYTMESLERILDQSDYGIFVFSPDDVALIRGKHVFITRDNTIFEMGLFWGKLRRNRVFCMVPQEVIQRDDLITGVNIDQFHLLSDLAGLTILEYECRNDRNYEAAVTAACIKILDVIERERHYIDPFLLLKQKEEELQRKQSILHFFWEFNRNVTVPEEQKYHALSEAVRNSFISPVNCRVTGAAFWQKKGNDGIRQVGGNVGRGRFYSFNVQELDEMSQPIYVLDVYNSGKWTFFKRKEVADVYVLCYPLGREHVLSVHISGVEMIPEDNLEDIVTFNDELLRTIRHLVGGEHNE</sequence>
<comment type="caution">
    <text evidence="2">The sequence shown here is derived from an EMBL/GenBank/DDBJ whole genome shotgun (WGS) entry which is preliminary data.</text>
</comment>
<dbReference type="OrthoDB" id="5497289at2"/>
<dbReference type="InterPro" id="IPR019302">
    <property type="entry name" value="CAP12/PCTIR_TIR_dom"/>
</dbReference>
<dbReference type="AlphaFoldDB" id="A0A168LR64"/>
<dbReference type="Pfam" id="PF10137">
    <property type="entry name" value="CAP12-PCTIR_TIR"/>
    <property type="match status" value="1"/>
</dbReference>
<dbReference type="GO" id="GO:0050135">
    <property type="term" value="F:NADP+ nucleosidase activity"/>
    <property type="evidence" value="ECO:0007669"/>
    <property type="project" value="InterPro"/>
</dbReference>
<evidence type="ECO:0000313" key="2">
    <source>
        <dbReference type="EMBL" id="OAB43739.1"/>
    </source>
</evidence>
<dbReference type="EMBL" id="LVJH01000010">
    <property type="protein sequence ID" value="OAB43739.1"/>
    <property type="molecule type" value="Genomic_DNA"/>
</dbReference>
<dbReference type="STRING" id="494026.PGLA_08125"/>
<reference evidence="2 3" key="1">
    <citation type="submission" date="2016-03" db="EMBL/GenBank/DDBJ databases">
        <title>Draft genome sequence of Paenibacillus glacialis DSM 22343.</title>
        <authorList>
            <person name="Shin S.-K."/>
            <person name="Yi H."/>
        </authorList>
    </citation>
    <scope>NUCLEOTIDE SEQUENCE [LARGE SCALE GENOMIC DNA]</scope>
    <source>
        <strain evidence="2 3">DSM 22343</strain>
    </source>
</reference>
<accession>A0A168LR64</accession>
<dbReference type="Proteomes" id="UP000076967">
    <property type="component" value="Unassembled WGS sequence"/>
</dbReference>
<evidence type="ECO:0000313" key="3">
    <source>
        <dbReference type="Proteomes" id="UP000076967"/>
    </source>
</evidence>
<organism evidence="2 3">
    <name type="scientific">Paenibacillus glacialis</name>
    <dbReference type="NCBI Taxonomy" id="494026"/>
    <lineage>
        <taxon>Bacteria</taxon>
        <taxon>Bacillati</taxon>
        <taxon>Bacillota</taxon>
        <taxon>Bacilli</taxon>
        <taxon>Bacillales</taxon>
        <taxon>Paenibacillaceae</taxon>
        <taxon>Paenibacillus</taxon>
    </lineage>
</organism>
<keyword evidence="3" id="KW-1185">Reference proteome</keyword>